<keyword evidence="1" id="KW-0472">Membrane</keyword>
<sequence>MRIIVIIGLALALLNILAHLNEGKRFRGYGMCRDSLFIESVMIIALWPILVPITLVMMWKRYREDAGK</sequence>
<accession>A0ABN8TF23</accession>
<comment type="caution">
    <text evidence="2">The sequence shown here is derived from an EMBL/GenBank/DDBJ whole genome shotgun (WGS) entry which is preliminary data.</text>
</comment>
<reference evidence="2" key="1">
    <citation type="submission" date="2022-05" db="EMBL/GenBank/DDBJ databases">
        <authorList>
            <person name="Blom J."/>
        </authorList>
    </citation>
    <scope>NUCLEOTIDE SEQUENCE</scope>
    <source>
        <strain evidence="2">Type strain: CPO20170097</strain>
    </source>
</reference>
<evidence type="ECO:0000313" key="3">
    <source>
        <dbReference type="Proteomes" id="UP001152651"/>
    </source>
</evidence>
<name>A0ABN8TF23_9ENTR</name>
<dbReference type="EMBL" id="CALSBS010000015">
    <property type="protein sequence ID" value="CAH6660636.1"/>
    <property type="molecule type" value="Genomic_DNA"/>
</dbReference>
<keyword evidence="1" id="KW-0812">Transmembrane</keyword>
<evidence type="ECO:0000256" key="1">
    <source>
        <dbReference type="SAM" id="Phobius"/>
    </source>
</evidence>
<keyword evidence="3" id="KW-1185">Reference proteome</keyword>
<dbReference type="Proteomes" id="UP001152651">
    <property type="component" value="Unassembled WGS sequence"/>
</dbReference>
<proteinExistence type="predicted"/>
<keyword evidence="1" id="KW-1133">Transmembrane helix</keyword>
<organism evidence="2 3">
    <name type="scientific">Pseudocitrobacter vendiensis</name>
    <dbReference type="NCBI Taxonomy" id="2488306"/>
    <lineage>
        <taxon>Bacteria</taxon>
        <taxon>Pseudomonadati</taxon>
        <taxon>Pseudomonadota</taxon>
        <taxon>Gammaproteobacteria</taxon>
        <taxon>Enterobacterales</taxon>
        <taxon>Enterobacteriaceae</taxon>
        <taxon>Pseudocitrobacter</taxon>
    </lineage>
</organism>
<gene>
    <name evidence="2" type="ORF">FBBNIHIM_16115</name>
</gene>
<evidence type="ECO:0000313" key="2">
    <source>
        <dbReference type="EMBL" id="CAH6660636.1"/>
    </source>
</evidence>
<feature type="transmembrane region" description="Helical" evidence="1">
    <location>
        <begin position="37"/>
        <end position="59"/>
    </location>
</feature>
<protein>
    <submittedName>
        <fullName evidence="2">Uncharacterized protein</fullName>
    </submittedName>
</protein>